<name>A0A6B0RNG9_9CETA</name>
<dbReference type="Proteomes" id="UP000322234">
    <property type="component" value="Unassembled WGS sequence"/>
</dbReference>
<dbReference type="AlphaFoldDB" id="A0A6B0RNG9"/>
<organism evidence="1 2">
    <name type="scientific">Bos mutus</name>
    <name type="common">wild yak</name>
    <dbReference type="NCBI Taxonomy" id="72004"/>
    <lineage>
        <taxon>Eukaryota</taxon>
        <taxon>Metazoa</taxon>
        <taxon>Chordata</taxon>
        <taxon>Craniata</taxon>
        <taxon>Vertebrata</taxon>
        <taxon>Euteleostomi</taxon>
        <taxon>Mammalia</taxon>
        <taxon>Eutheria</taxon>
        <taxon>Laurasiatheria</taxon>
        <taxon>Artiodactyla</taxon>
        <taxon>Ruminantia</taxon>
        <taxon>Pecora</taxon>
        <taxon>Bovidae</taxon>
        <taxon>Bovinae</taxon>
        <taxon>Bos</taxon>
    </lineage>
</organism>
<gene>
    <name evidence="1" type="ORF">E5288_WYG000882</name>
</gene>
<reference evidence="1" key="1">
    <citation type="submission" date="2019-10" db="EMBL/GenBank/DDBJ databases">
        <title>The sequence and de novo assembly of the wild yak genome.</title>
        <authorList>
            <person name="Liu Y."/>
        </authorList>
    </citation>
    <scope>NUCLEOTIDE SEQUENCE [LARGE SCALE GENOMIC DNA]</scope>
    <source>
        <strain evidence="1">WY2019</strain>
    </source>
</reference>
<evidence type="ECO:0000313" key="2">
    <source>
        <dbReference type="Proteomes" id="UP000322234"/>
    </source>
</evidence>
<evidence type="ECO:0000313" key="1">
    <source>
        <dbReference type="EMBL" id="MXQ89436.1"/>
    </source>
</evidence>
<accession>A0A6B0RNG9</accession>
<comment type="caution">
    <text evidence="1">The sequence shown here is derived from an EMBL/GenBank/DDBJ whole genome shotgun (WGS) entry which is preliminary data.</text>
</comment>
<proteinExistence type="predicted"/>
<sequence>MLGCWLAAFPPRLIPEERSLLPQAASSGARTHLHRAVAGTGKAVKTEPRFFSKDVTSKISSSNLPRGEKPYCQSRETCMTKLQKKFSSKK</sequence>
<dbReference type="EMBL" id="VBQZ03000055">
    <property type="protein sequence ID" value="MXQ89436.1"/>
    <property type="molecule type" value="Genomic_DNA"/>
</dbReference>
<protein>
    <submittedName>
        <fullName evidence="1">Uncharacterized protein</fullName>
    </submittedName>
</protein>
<keyword evidence="2" id="KW-1185">Reference proteome</keyword>